<gene>
    <name evidence="5" type="ORF">DAETH_18240</name>
</gene>
<dbReference type="RefSeq" id="WP_264774580.1">
    <property type="nucleotide sequence ID" value="NZ_AP026560.1"/>
</dbReference>
<accession>A0ABN6RET7</accession>
<dbReference type="PRINTS" id="PR00598">
    <property type="entry name" value="HTHMARR"/>
</dbReference>
<name>A0ABN6RET7_9DEIO</name>
<dbReference type="InterPro" id="IPR000835">
    <property type="entry name" value="HTH_MarR-typ"/>
</dbReference>
<dbReference type="PROSITE" id="PS50995">
    <property type="entry name" value="HTH_MARR_2"/>
    <property type="match status" value="1"/>
</dbReference>
<dbReference type="SUPFAM" id="SSF46785">
    <property type="entry name" value="Winged helix' DNA-binding domain"/>
    <property type="match status" value="1"/>
</dbReference>
<keyword evidence="6" id="KW-1185">Reference proteome</keyword>
<dbReference type="InterPro" id="IPR036390">
    <property type="entry name" value="WH_DNA-bd_sf"/>
</dbReference>
<proteinExistence type="predicted"/>
<keyword evidence="2" id="KW-0238">DNA-binding</keyword>
<evidence type="ECO:0000259" key="4">
    <source>
        <dbReference type="PROSITE" id="PS50995"/>
    </source>
</evidence>
<dbReference type="Proteomes" id="UP001064971">
    <property type="component" value="Chromosome"/>
</dbReference>
<dbReference type="PANTHER" id="PTHR42756:SF1">
    <property type="entry name" value="TRANSCRIPTIONAL REPRESSOR OF EMRAB OPERON"/>
    <property type="match status" value="1"/>
</dbReference>
<dbReference type="SMART" id="SM00347">
    <property type="entry name" value="HTH_MARR"/>
    <property type="match status" value="1"/>
</dbReference>
<protein>
    <submittedName>
        <fullName evidence="5">MarR family transcriptional regulator</fullName>
    </submittedName>
</protein>
<dbReference type="EMBL" id="AP026560">
    <property type="protein sequence ID" value="BDP41855.1"/>
    <property type="molecule type" value="Genomic_DNA"/>
</dbReference>
<dbReference type="Pfam" id="PF01047">
    <property type="entry name" value="MarR"/>
    <property type="match status" value="1"/>
</dbReference>
<keyword evidence="1" id="KW-0805">Transcription regulation</keyword>
<feature type="domain" description="HTH marR-type" evidence="4">
    <location>
        <begin position="14"/>
        <end position="146"/>
    </location>
</feature>
<evidence type="ECO:0000313" key="5">
    <source>
        <dbReference type="EMBL" id="BDP41855.1"/>
    </source>
</evidence>
<organism evidence="5 6">
    <name type="scientific">Deinococcus aetherius</name>
    <dbReference type="NCBI Taxonomy" id="200252"/>
    <lineage>
        <taxon>Bacteria</taxon>
        <taxon>Thermotogati</taxon>
        <taxon>Deinococcota</taxon>
        <taxon>Deinococci</taxon>
        <taxon>Deinococcales</taxon>
        <taxon>Deinococcaceae</taxon>
        <taxon>Deinococcus</taxon>
    </lineage>
</organism>
<dbReference type="PANTHER" id="PTHR42756">
    <property type="entry name" value="TRANSCRIPTIONAL REGULATOR, MARR"/>
    <property type="match status" value="1"/>
</dbReference>
<keyword evidence="3" id="KW-0804">Transcription</keyword>
<dbReference type="Gene3D" id="1.10.10.10">
    <property type="entry name" value="Winged helix-like DNA-binding domain superfamily/Winged helix DNA-binding domain"/>
    <property type="match status" value="1"/>
</dbReference>
<sequence>MPTRYSGSAEERAALDAYIKLWRAAHAVEMAANRHLGDHGLTISQFGVIEALYHLGPLSQRQLAEKILRSSGNLTMVIDNLERDGLVRRERDLQDRRVMNVFLTDSGEALVDRVLPAHVRGIRRVFQVLDPAEMAQLTELTRKLGLAVMEREREEERLAFRARARVDG</sequence>
<evidence type="ECO:0000256" key="3">
    <source>
        <dbReference type="ARBA" id="ARBA00023163"/>
    </source>
</evidence>
<evidence type="ECO:0000256" key="1">
    <source>
        <dbReference type="ARBA" id="ARBA00023015"/>
    </source>
</evidence>
<dbReference type="InterPro" id="IPR036388">
    <property type="entry name" value="WH-like_DNA-bd_sf"/>
</dbReference>
<evidence type="ECO:0000313" key="6">
    <source>
        <dbReference type="Proteomes" id="UP001064971"/>
    </source>
</evidence>
<evidence type="ECO:0000256" key="2">
    <source>
        <dbReference type="ARBA" id="ARBA00023125"/>
    </source>
</evidence>
<reference evidence="5" key="1">
    <citation type="submission" date="2022-07" db="EMBL/GenBank/DDBJ databases">
        <title>Complete Genome Sequence of the Radioresistant Bacterium Deinococcus aetherius ST0316, Isolated from the Air Dust collected in Lower Stratosphere above Japan.</title>
        <authorList>
            <person name="Satoh K."/>
            <person name="Hagiwara K."/>
            <person name="Katsumata K."/>
            <person name="Kubo A."/>
            <person name="Yokobori S."/>
            <person name="Yamagishi A."/>
            <person name="Oono Y."/>
            <person name="Narumi I."/>
        </authorList>
    </citation>
    <scope>NUCLEOTIDE SEQUENCE</scope>
    <source>
        <strain evidence="5">ST0316</strain>
    </source>
</reference>